<dbReference type="InterPro" id="IPR016047">
    <property type="entry name" value="M23ase_b-sheet_dom"/>
</dbReference>
<organism evidence="3 4">
    <name type="scientific">Bifidobacterium dolichotidis</name>
    <dbReference type="NCBI Taxonomy" id="2306976"/>
    <lineage>
        <taxon>Bacteria</taxon>
        <taxon>Bacillati</taxon>
        <taxon>Actinomycetota</taxon>
        <taxon>Actinomycetes</taxon>
        <taxon>Bifidobacteriales</taxon>
        <taxon>Bifidobacteriaceae</taxon>
        <taxon>Bifidobacterium</taxon>
    </lineage>
</organism>
<dbReference type="Gene3D" id="2.70.70.10">
    <property type="entry name" value="Glucose Permease (Domain IIA)"/>
    <property type="match status" value="1"/>
</dbReference>
<gene>
    <name evidence="3" type="ORF">D2E26_0656</name>
</gene>
<comment type="caution">
    <text evidence="3">The sequence shown here is derived from an EMBL/GenBank/DDBJ whole genome shotgun (WGS) entry which is preliminary data.</text>
</comment>
<evidence type="ECO:0000259" key="2">
    <source>
        <dbReference type="Pfam" id="PF01551"/>
    </source>
</evidence>
<keyword evidence="1" id="KW-0472">Membrane</keyword>
<keyword evidence="1" id="KW-1133">Transmembrane helix</keyword>
<dbReference type="Pfam" id="PF01551">
    <property type="entry name" value="Peptidase_M23"/>
    <property type="match status" value="1"/>
</dbReference>
<evidence type="ECO:0000313" key="3">
    <source>
        <dbReference type="EMBL" id="RSX56093.1"/>
    </source>
</evidence>
<evidence type="ECO:0000256" key="1">
    <source>
        <dbReference type="SAM" id="Phobius"/>
    </source>
</evidence>
<proteinExistence type="predicted"/>
<reference evidence="3 4" key="1">
    <citation type="submission" date="2018-09" db="EMBL/GenBank/DDBJ databases">
        <title>Characterization of the phylogenetic diversity of five novel species belonging to the genus Bifidobacterium.</title>
        <authorList>
            <person name="Lugli G.A."/>
            <person name="Duranti S."/>
            <person name="Milani C."/>
        </authorList>
    </citation>
    <scope>NUCLEOTIDE SEQUENCE [LARGE SCALE GENOMIC DNA]</scope>
    <source>
        <strain evidence="3 4">2036B</strain>
    </source>
</reference>
<dbReference type="AlphaFoldDB" id="A0A430FT81"/>
<sequence>MWGSSVLHQIREHVRHIRHLWQRYLDQLQHYSAAAGQSVAVVLCAGCMTVMAMVLPQRAVLASAQDGACRADAVAPIQPSTVLQHFDGPAKPWLSGHRGIDLAASDQAAIVAPTAGVISFAGTVAHKQVVSLKTKYGTMTFEPAVTAYQVGHSLTRGSTLGHVEGHSDHCDHHCLHWGIKLDQRQYRDPETLLEKQQVRLKPWE</sequence>
<name>A0A430FT81_9BIFI</name>
<evidence type="ECO:0000313" key="4">
    <source>
        <dbReference type="Proteomes" id="UP000287609"/>
    </source>
</evidence>
<keyword evidence="4" id="KW-1185">Reference proteome</keyword>
<dbReference type="Proteomes" id="UP000287609">
    <property type="component" value="Unassembled WGS sequence"/>
</dbReference>
<feature type="domain" description="M23ase beta-sheet core" evidence="2">
    <location>
        <begin position="96"/>
        <end position="184"/>
    </location>
</feature>
<dbReference type="InterPro" id="IPR011055">
    <property type="entry name" value="Dup_hybrid_motif"/>
</dbReference>
<dbReference type="SUPFAM" id="SSF51261">
    <property type="entry name" value="Duplicated hybrid motif"/>
    <property type="match status" value="1"/>
</dbReference>
<accession>A0A430FT81</accession>
<dbReference type="EMBL" id="QXGM01000001">
    <property type="protein sequence ID" value="RSX56093.1"/>
    <property type="molecule type" value="Genomic_DNA"/>
</dbReference>
<protein>
    <submittedName>
        <fullName evidence="3">Peptidase, M23 family</fullName>
    </submittedName>
</protein>
<feature type="transmembrane region" description="Helical" evidence="1">
    <location>
        <begin position="34"/>
        <end position="55"/>
    </location>
</feature>
<keyword evidence="1" id="KW-0812">Transmembrane</keyword>